<feature type="region of interest" description="Disordered" evidence="4">
    <location>
        <begin position="132"/>
        <end position="164"/>
    </location>
</feature>
<dbReference type="InterPro" id="IPR002957">
    <property type="entry name" value="Keratin_I"/>
</dbReference>
<dbReference type="GO" id="GO:0030855">
    <property type="term" value="P:epithelial cell differentiation"/>
    <property type="evidence" value="ECO:0007669"/>
    <property type="project" value="TreeGrafter"/>
</dbReference>
<feature type="domain" description="IF rod" evidence="5">
    <location>
        <begin position="1"/>
        <end position="225"/>
    </location>
</feature>
<feature type="compositionally biased region" description="Basic and acidic residues" evidence="4">
    <location>
        <begin position="133"/>
        <end position="154"/>
    </location>
</feature>
<dbReference type="SMART" id="SM01391">
    <property type="entry name" value="Filament"/>
    <property type="match status" value="1"/>
</dbReference>
<sequence>MFGSSSGLGGGFGSSFAGGLGPAYGEAWAIMSASIGNKHPAHLADDNARLAAEDFRMEVLDELTLARADVETQLKSLKEELAYLRKNHEEELQGCRSDCPDQVSVEMDAAPRVDLTGLLSDMRAQYETICQQNRKDGKPGSLKERGAQERDQHQHGQLQSSKSEVTELRQAFQNLEVELQSQLAMRKSLEDSLAQTEGDYCGQLSQGQQLIGSRQEQLFQVLGDT</sequence>
<reference evidence="6 7" key="1">
    <citation type="journal article" date="2020" name="Nature">
        <title>Six reference-quality genomes reveal evolution of bat adaptations.</title>
        <authorList>
            <person name="Jebb D."/>
            <person name="Huang Z."/>
            <person name="Pippel M."/>
            <person name="Hughes G.M."/>
            <person name="Lavrichenko K."/>
            <person name="Devanna P."/>
            <person name="Winkler S."/>
            <person name="Jermiin L.S."/>
            <person name="Skirmuntt E.C."/>
            <person name="Katzourakis A."/>
            <person name="Burkitt-Gray L."/>
            <person name="Ray D.A."/>
            <person name="Sullivan K.A.M."/>
            <person name="Roscito J.G."/>
            <person name="Kirilenko B.M."/>
            <person name="Davalos L.M."/>
            <person name="Corthals A.P."/>
            <person name="Power M.L."/>
            <person name="Jones G."/>
            <person name="Ransome R.D."/>
            <person name="Dechmann D.K.N."/>
            <person name="Locatelli A.G."/>
            <person name="Puechmaille S.J."/>
            <person name="Fedrigo O."/>
            <person name="Jarvis E.D."/>
            <person name="Hiller M."/>
            <person name="Vernes S.C."/>
            <person name="Myers E.W."/>
            <person name="Teeling E.C."/>
        </authorList>
    </citation>
    <scope>NUCLEOTIDE SEQUENCE [LARGE SCALE GENOMIC DNA]</scope>
    <source>
        <strain evidence="6">MRhiFer1</strain>
        <tissue evidence="6">Lung</tissue>
    </source>
</reference>
<gene>
    <name evidence="6" type="ORF">mRhiFer1_007501</name>
</gene>
<dbReference type="GO" id="GO:0005882">
    <property type="term" value="C:intermediate filament"/>
    <property type="evidence" value="ECO:0007669"/>
    <property type="project" value="UniProtKB-KW"/>
</dbReference>
<evidence type="ECO:0000313" key="7">
    <source>
        <dbReference type="Proteomes" id="UP000585614"/>
    </source>
</evidence>
<dbReference type="GO" id="GO:0045109">
    <property type="term" value="P:intermediate filament organization"/>
    <property type="evidence" value="ECO:0007669"/>
    <property type="project" value="TreeGrafter"/>
</dbReference>
<dbReference type="Gene3D" id="1.20.5.1160">
    <property type="entry name" value="Vasodilator-stimulated phosphoprotein"/>
    <property type="match status" value="1"/>
</dbReference>
<dbReference type="Proteomes" id="UP000585614">
    <property type="component" value="Unassembled WGS sequence"/>
</dbReference>
<evidence type="ECO:0000256" key="2">
    <source>
        <dbReference type="ARBA" id="ARBA00023054"/>
    </source>
</evidence>
<evidence type="ECO:0000256" key="4">
    <source>
        <dbReference type="SAM" id="MobiDB-lite"/>
    </source>
</evidence>
<dbReference type="EMBL" id="JACAGC010000020">
    <property type="protein sequence ID" value="KAF6298792.1"/>
    <property type="molecule type" value="Genomic_DNA"/>
</dbReference>
<organism evidence="6 7">
    <name type="scientific">Rhinolophus ferrumequinum</name>
    <name type="common">Greater horseshoe bat</name>
    <dbReference type="NCBI Taxonomy" id="59479"/>
    <lineage>
        <taxon>Eukaryota</taxon>
        <taxon>Metazoa</taxon>
        <taxon>Chordata</taxon>
        <taxon>Craniata</taxon>
        <taxon>Vertebrata</taxon>
        <taxon>Euteleostomi</taxon>
        <taxon>Mammalia</taxon>
        <taxon>Eutheria</taxon>
        <taxon>Laurasiatheria</taxon>
        <taxon>Chiroptera</taxon>
        <taxon>Yinpterochiroptera</taxon>
        <taxon>Rhinolophoidea</taxon>
        <taxon>Rhinolophidae</taxon>
        <taxon>Rhinolophinae</taxon>
        <taxon>Rhinolophus</taxon>
    </lineage>
</organism>
<dbReference type="Gene3D" id="1.20.5.500">
    <property type="entry name" value="Single helix bin"/>
    <property type="match status" value="1"/>
</dbReference>
<protein>
    <submittedName>
        <fullName evidence="6">Keratin 12</fullName>
    </submittedName>
</protein>
<feature type="coiled-coil region" evidence="3">
    <location>
        <begin position="60"/>
        <end position="87"/>
    </location>
</feature>
<evidence type="ECO:0000259" key="5">
    <source>
        <dbReference type="PROSITE" id="PS51842"/>
    </source>
</evidence>
<dbReference type="GO" id="GO:0002009">
    <property type="term" value="P:morphogenesis of an epithelium"/>
    <property type="evidence" value="ECO:0007669"/>
    <property type="project" value="TreeGrafter"/>
</dbReference>
<name>A0A7J7TE15_RHIFE</name>
<keyword evidence="2 3" id="KW-0175">Coiled coil</keyword>
<evidence type="ECO:0000256" key="3">
    <source>
        <dbReference type="SAM" id="Coils"/>
    </source>
</evidence>
<keyword evidence="1" id="KW-0403">Intermediate filament</keyword>
<dbReference type="PANTHER" id="PTHR23239:SF369">
    <property type="entry name" value="KERATIN, TYPE I CYTOSKELETAL 12"/>
    <property type="match status" value="1"/>
</dbReference>
<dbReference type="InterPro" id="IPR039008">
    <property type="entry name" value="IF_rod_dom"/>
</dbReference>
<dbReference type="AlphaFoldDB" id="A0A7J7TE15"/>
<dbReference type="PANTHER" id="PTHR23239">
    <property type="entry name" value="INTERMEDIATE FILAMENT"/>
    <property type="match status" value="1"/>
</dbReference>
<comment type="caution">
    <text evidence="6">The sequence shown here is derived from an EMBL/GenBank/DDBJ whole genome shotgun (WGS) entry which is preliminary data.</text>
</comment>
<evidence type="ECO:0000256" key="1">
    <source>
        <dbReference type="ARBA" id="ARBA00022754"/>
    </source>
</evidence>
<dbReference type="GO" id="GO:0005198">
    <property type="term" value="F:structural molecule activity"/>
    <property type="evidence" value="ECO:0007669"/>
    <property type="project" value="InterPro"/>
</dbReference>
<dbReference type="PRINTS" id="PR01248">
    <property type="entry name" value="TYPE1KERATIN"/>
</dbReference>
<accession>A0A7J7TE15</accession>
<dbReference type="Pfam" id="PF00038">
    <property type="entry name" value="Filament"/>
    <property type="match status" value="1"/>
</dbReference>
<evidence type="ECO:0000313" key="6">
    <source>
        <dbReference type="EMBL" id="KAF6298792.1"/>
    </source>
</evidence>
<keyword evidence="6" id="KW-0416">Keratin</keyword>
<dbReference type="PROSITE" id="PS51842">
    <property type="entry name" value="IF_ROD_2"/>
    <property type="match status" value="1"/>
</dbReference>
<proteinExistence type="predicted"/>